<gene>
    <name evidence="3" type="ORF">PDENDC454_10420</name>
</gene>
<organism evidence="3 4">
    <name type="scientific">Paenibacillus dendritiformis C454</name>
    <dbReference type="NCBI Taxonomy" id="1131935"/>
    <lineage>
        <taxon>Bacteria</taxon>
        <taxon>Bacillati</taxon>
        <taxon>Bacillota</taxon>
        <taxon>Bacilli</taxon>
        <taxon>Bacillales</taxon>
        <taxon>Paenibacillaceae</taxon>
        <taxon>Paenibacillus</taxon>
    </lineage>
</organism>
<dbReference type="InterPro" id="IPR027417">
    <property type="entry name" value="P-loop_NTPase"/>
</dbReference>
<name>H3SEX9_9BACL</name>
<dbReference type="InterPro" id="IPR001482">
    <property type="entry name" value="T2SS/T4SS_dom"/>
</dbReference>
<dbReference type="RefSeq" id="WP_006676586.1">
    <property type="nucleotide sequence ID" value="NZ_AHKH01000021.1"/>
</dbReference>
<dbReference type="GO" id="GO:0005524">
    <property type="term" value="F:ATP binding"/>
    <property type="evidence" value="ECO:0007669"/>
    <property type="project" value="InterPro"/>
</dbReference>
<dbReference type="InterPro" id="IPR003593">
    <property type="entry name" value="AAA+_ATPase"/>
</dbReference>
<comment type="similarity">
    <text evidence="1">Belongs to the GSP E family.</text>
</comment>
<dbReference type="InterPro" id="IPR006321">
    <property type="entry name" value="PilT/PilU"/>
</dbReference>
<evidence type="ECO:0000259" key="2">
    <source>
        <dbReference type="PROSITE" id="PS00662"/>
    </source>
</evidence>
<accession>H3SEX9</accession>
<dbReference type="PANTHER" id="PTHR30486">
    <property type="entry name" value="TWITCHING MOTILITY PROTEIN PILT"/>
    <property type="match status" value="1"/>
</dbReference>
<dbReference type="AlphaFoldDB" id="H3SEX9"/>
<evidence type="ECO:0000313" key="3">
    <source>
        <dbReference type="EMBL" id="EHQ62426.1"/>
    </source>
</evidence>
<sequence length="362" mass="39493">MSAVEDWSRWVALAVSMEASDVHLSSGMPPMMRVLGELQPMMSRELTASEIMELCEDLLSLPQWEQFVARGDVDAAVQHSESVRVRLHVYRMRGAPCLAARIIIGKPASIASLGLPEVTRQLIHQKQGLILVVGPTGSGKSTTLGAFVDELNRTKPIHIVTLEDPVEKLHPSEKALVHQREIGIDTPTFFDGLRAALRQDPDVIVIGEMRDNDTISTALTAAETGHLVLGTLHTSNAALSIDRLIDSFPGEMQQHIRTQLASVLVGVVAQRLVRRRFEKGMVGIFEVLVNIPSVAHSIRAGRTYQLPGIMLTSRAEGMVTFAQAFADAAMNGLIDYDQVQAHSDIVVEGPSLSNGASHRRLN</sequence>
<proteinExistence type="inferred from homology"/>
<evidence type="ECO:0000256" key="1">
    <source>
        <dbReference type="ARBA" id="ARBA00006611"/>
    </source>
</evidence>
<dbReference type="NCBIfam" id="TIGR01420">
    <property type="entry name" value="pilT_fam"/>
    <property type="match status" value="1"/>
</dbReference>
<dbReference type="STRING" id="1131935.PDENDC454_10420"/>
<dbReference type="SMART" id="SM00382">
    <property type="entry name" value="AAA"/>
    <property type="match status" value="1"/>
</dbReference>
<dbReference type="PANTHER" id="PTHR30486:SF16">
    <property type="entry name" value="TWITCHING MOTILITY PROTEIN PILT"/>
    <property type="match status" value="1"/>
</dbReference>
<dbReference type="GO" id="GO:0016887">
    <property type="term" value="F:ATP hydrolysis activity"/>
    <property type="evidence" value="ECO:0007669"/>
    <property type="project" value="InterPro"/>
</dbReference>
<reference evidence="3 4" key="1">
    <citation type="journal article" date="2012" name="J. Bacteriol.">
        <title>Genome Sequence of the Pattern-Forming Social Bacterium Paenibacillus dendritiformis C454 Chiral Morphotype.</title>
        <authorList>
            <person name="Sirota-Madi A."/>
            <person name="Olender T."/>
            <person name="Helman Y."/>
            <person name="Brainis I."/>
            <person name="Finkelshtein A."/>
            <person name="Roth D."/>
            <person name="Hagai E."/>
            <person name="Leshkowitz D."/>
            <person name="Brodsky L."/>
            <person name="Galatenko V."/>
            <person name="Nikolaev V."/>
            <person name="Gutnick D.L."/>
            <person name="Lancet D."/>
            <person name="Ben-Jacob E."/>
        </authorList>
    </citation>
    <scope>NUCLEOTIDE SEQUENCE [LARGE SCALE GENOMIC DNA]</scope>
    <source>
        <strain evidence="3 4">C454</strain>
    </source>
</reference>
<dbReference type="Pfam" id="PF00437">
    <property type="entry name" value="T2SSE"/>
    <property type="match status" value="1"/>
</dbReference>
<dbReference type="CDD" id="cd01131">
    <property type="entry name" value="PilT"/>
    <property type="match status" value="1"/>
</dbReference>
<dbReference type="OrthoDB" id="9808272at2"/>
<dbReference type="PATRIC" id="fig|1131935.3.peg.2145"/>
<comment type="caution">
    <text evidence="3">The sequence shown here is derived from an EMBL/GenBank/DDBJ whole genome shotgun (WGS) entry which is preliminary data.</text>
</comment>
<protein>
    <submittedName>
        <fullName evidence="3">Twitching motility protein</fullName>
    </submittedName>
</protein>
<dbReference type="Gene3D" id="3.30.450.90">
    <property type="match status" value="1"/>
</dbReference>
<dbReference type="SUPFAM" id="SSF52540">
    <property type="entry name" value="P-loop containing nucleoside triphosphate hydrolases"/>
    <property type="match status" value="1"/>
</dbReference>
<keyword evidence="4" id="KW-1185">Reference proteome</keyword>
<dbReference type="PROSITE" id="PS00662">
    <property type="entry name" value="T2SP_E"/>
    <property type="match status" value="1"/>
</dbReference>
<dbReference type="Gene3D" id="3.40.50.300">
    <property type="entry name" value="P-loop containing nucleotide triphosphate hydrolases"/>
    <property type="match status" value="1"/>
</dbReference>
<evidence type="ECO:0000313" key="4">
    <source>
        <dbReference type="Proteomes" id="UP000003900"/>
    </source>
</evidence>
<dbReference type="Proteomes" id="UP000003900">
    <property type="component" value="Unassembled WGS sequence"/>
</dbReference>
<dbReference type="EMBL" id="AHKH01000021">
    <property type="protein sequence ID" value="EHQ62426.1"/>
    <property type="molecule type" value="Genomic_DNA"/>
</dbReference>
<feature type="domain" description="Bacterial type II secretion system protein E" evidence="2">
    <location>
        <begin position="197"/>
        <end position="211"/>
    </location>
</feature>
<dbReference type="InterPro" id="IPR050921">
    <property type="entry name" value="T4SS_GSP_E_ATPase"/>
</dbReference>